<dbReference type="SUPFAM" id="SSF141255">
    <property type="entry name" value="YccV-like"/>
    <property type="match status" value="1"/>
</dbReference>
<dbReference type="Gene3D" id="2.30.30.390">
    <property type="entry name" value="Hemimethylated DNA-binding domain"/>
    <property type="match status" value="1"/>
</dbReference>
<dbReference type="SMART" id="SM00992">
    <property type="entry name" value="YccV-like"/>
    <property type="match status" value="1"/>
</dbReference>
<dbReference type="Gene3D" id="1.20.1280.50">
    <property type="match status" value="1"/>
</dbReference>
<dbReference type="InterPro" id="IPR001810">
    <property type="entry name" value="F-box_dom"/>
</dbReference>
<accession>A0ABM1I3X4</accession>
<dbReference type="PANTHER" id="PTHR31350:SF21">
    <property type="entry name" value="F-BOX ONLY PROTEIN 21"/>
    <property type="match status" value="1"/>
</dbReference>
<dbReference type="GeneID" id="107065580"/>
<dbReference type="InterPro" id="IPR011722">
    <property type="entry name" value="Hemimethylated_DNA-bd_dom"/>
</dbReference>
<dbReference type="PROSITE" id="PS50181">
    <property type="entry name" value="FBOX"/>
    <property type="match status" value="1"/>
</dbReference>
<dbReference type="RefSeq" id="XP_015174911.1">
    <property type="nucleotide sequence ID" value="XM_015319425.1"/>
</dbReference>
<proteinExistence type="predicted"/>
<protein>
    <submittedName>
        <fullName evidence="3">F-box only protein 21-like</fullName>
    </submittedName>
</protein>
<dbReference type="Pfam" id="PF08755">
    <property type="entry name" value="YccV-like"/>
    <property type="match status" value="1"/>
</dbReference>
<organism evidence="2 3">
    <name type="scientific">Polistes dominula</name>
    <name type="common">European paper wasp</name>
    <name type="synonym">Vespa dominula</name>
    <dbReference type="NCBI Taxonomy" id="743375"/>
    <lineage>
        <taxon>Eukaryota</taxon>
        <taxon>Metazoa</taxon>
        <taxon>Ecdysozoa</taxon>
        <taxon>Arthropoda</taxon>
        <taxon>Hexapoda</taxon>
        <taxon>Insecta</taxon>
        <taxon>Pterygota</taxon>
        <taxon>Neoptera</taxon>
        <taxon>Endopterygota</taxon>
        <taxon>Hymenoptera</taxon>
        <taxon>Apocrita</taxon>
        <taxon>Aculeata</taxon>
        <taxon>Vespoidea</taxon>
        <taxon>Vespidae</taxon>
        <taxon>Polistinae</taxon>
        <taxon>Polistini</taxon>
        <taxon>Polistes</taxon>
    </lineage>
</organism>
<dbReference type="InterPro" id="IPR036047">
    <property type="entry name" value="F-box-like_dom_sf"/>
</dbReference>
<evidence type="ECO:0000313" key="3">
    <source>
        <dbReference type="RefSeq" id="XP_015174911.1"/>
    </source>
</evidence>
<sequence length="604" mass="71581">MAANVITHLPEEIIEYILEDESITFLDIIKFSMTCKHLYLTVKNNQLWRVKYFQRWPRLKKQYEKNTADIKVLNWLNEIKVSMEIRRNLMYHLSLMSSKYYTKEEVSNSELKYLDPLFRTELGAHPLSYHFLVDELISLINCHYANSNLTHKYYAFIVLRYLKQNYIRKKWQRFINLPINEQTLERCATFVAQWSQPDRCISYSYISSLLDEIANQTKNLIYEKHPEHSIFSLPPEQFLIWKREIIDDNYWSIQETKKIMNALCEVMFYKLGFHGNNEMYYYPNNLFIDKVLELKEGTPIILAIIFESVARRLGLRCEPVNFPSHFFLRWKEKFNVSDPGNTENFYIDMLNSGHFLRKEDCSGVGGISHHKFRCPIEKYNSHNVATAVEVTARLVSNLSVAARQYNDLNGRATRIRSALELSYMIQPHDENTFQNLSQFYKRHQMDLSDLVEIDVAEYPSLMLTKYQTLKNSNSKLEEQIKPRRRTSKIKYAIGLIMNNKYSHNVGVIIGWEMPIEPGGWENLMDGFSTLDQPFYNLLFDDGVSQFVPEELLSLSKNPKYIYNREIGRYLCYFKNTHYVPNEETCKKYPEDKKALELIVRTYFS</sequence>
<dbReference type="InterPro" id="IPR036623">
    <property type="entry name" value="Hemimethylated_DNA-bd_sf"/>
</dbReference>
<dbReference type="Pfam" id="PF13369">
    <property type="entry name" value="Transglut_core2"/>
    <property type="match status" value="1"/>
</dbReference>
<feature type="domain" description="F-box" evidence="1">
    <location>
        <begin position="3"/>
        <end position="51"/>
    </location>
</feature>
<name>A0ABM1I3X4_POLDO</name>
<dbReference type="Proteomes" id="UP000694924">
    <property type="component" value="Unplaced"/>
</dbReference>
<reference evidence="3" key="1">
    <citation type="submission" date="2025-08" db="UniProtKB">
        <authorList>
            <consortium name="RefSeq"/>
        </authorList>
    </citation>
    <scope>IDENTIFICATION</scope>
    <source>
        <tissue evidence="3">Whole body</tissue>
    </source>
</reference>
<dbReference type="SUPFAM" id="SSF81383">
    <property type="entry name" value="F-box domain"/>
    <property type="match status" value="1"/>
</dbReference>
<gene>
    <name evidence="3" type="primary">LOC107065580</name>
</gene>
<dbReference type="InterPro" id="IPR032698">
    <property type="entry name" value="SirB1_N"/>
</dbReference>
<evidence type="ECO:0000313" key="2">
    <source>
        <dbReference type="Proteomes" id="UP000694924"/>
    </source>
</evidence>
<dbReference type="PANTHER" id="PTHR31350">
    <property type="entry name" value="SI:DKEY-261L7.2"/>
    <property type="match status" value="1"/>
</dbReference>
<evidence type="ECO:0000259" key="1">
    <source>
        <dbReference type="PROSITE" id="PS50181"/>
    </source>
</evidence>
<keyword evidence="2" id="KW-1185">Reference proteome</keyword>